<evidence type="ECO:0000313" key="2">
    <source>
        <dbReference type="Proteomes" id="UP001154265"/>
    </source>
</evidence>
<dbReference type="Proteomes" id="UP001154265">
    <property type="component" value="Unassembled WGS sequence"/>
</dbReference>
<comment type="caution">
    <text evidence="1">The sequence shown here is derived from an EMBL/GenBank/DDBJ whole genome shotgun (WGS) entry which is preliminary data.</text>
</comment>
<organism evidence="1 2">
    <name type="scientific">Candidatus Synechococcus calcipolaris G9</name>
    <dbReference type="NCBI Taxonomy" id="1497997"/>
    <lineage>
        <taxon>Bacteria</taxon>
        <taxon>Bacillati</taxon>
        <taxon>Cyanobacteriota</taxon>
        <taxon>Cyanophyceae</taxon>
        <taxon>Synechococcales</taxon>
        <taxon>Synechococcaceae</taxon>
        <taxon>Synechococcus</taxon>
    </lineage>
</organism>
<proteinExistence type="predicted"/>
<reference evidence="1" key="2">
    <citation type="submission" date="2022-01" db="EMBL/GenBank/DDBJ databases">
        <authorList>
            <person name="Zivanovic Y."/>
            <person name="Moreira D."/>
            <person name="Lopez-Garcia P."/>
        </authorList>
    </citation>
    <scope>NUCLEOTIDE SEQUENCE</scope>
    <source>
        <strain evidence="1">G9</strain>
    </source>
</reference>
<dbReference type="EMBL" id="JAKKUT010000001">
    <property type="protein sequence ID" value="MDG2989485.1"/>
    <property type="molecule type" value="Genomic_DNA"/>
</dbReference>
<name>A0ABT6EUC7_9SYNE</name>
<keyword evidence="2" id="KW-1185">Reference proteome</keyword>
<sequence length="101" mass="11607">MSTIIYDDITLLDTFTYTGEFTGGNYVLFLTPDLEIDEGLEFPVSFVVKTTIEDEIYKRKLPGSVFVDTQEILLIPPQLSNSVWYLSLSLFSQFRLTIHVF</sequence>
<gene>
    <name evidence="1" type="ORF">L3556_00845</name>
</gene>
<dbReference type="RefSeq" id="WP_277865408.1">
    <property type="nucleotide sequence ID" value="NZ_JAKKUT010000001.1"/>
</dbReference>
<protein>
    <submittedName>
        <fullName evidence="1">Uncharacterized protein</fullName>
    </submittedName>
</protein>
<reference evidence="1" key="1">
    <citation type="journal article" date="2022" name="Genome Biol. Evol.">
        <title>A New Gene Family Diagnostic for Intracellular Biomineralization of Amorphous Ca Carbonates by Cyanobacteria.</title>
        <authorList>
            <person name="Benzerara K."/>
            <person name="Duprat E."/>
            <person name="Bitard-Feildel T."/>
            <person name="Caumes G."/>
            <person name="Cassier-Chauvat C."/>
            <person name="Chauvat F."/>
            <person name="Dezi M."/>
            <person name="Diop S.I."/>
            <person name="Gaschignard G."/>
            <person name="Gorgen S."/>
            <person name="Gugger M."/>
            <person name="Lopez-Garcia P."/>
            <person name="Millet M."/>
            <person name="Skouri-Panet F."/>
            <person name="Moreira D."/>
            <person name="Callebaut I."/>
        </authorList>
    </citation>
    <scope>NUCLEOTIDE SEQUENCE</scope>
    <source>
        <strain evidence="1">G9</strain>
    </source>
</reference>
<evidence type="ECO:0000313" key="1">
    <source>
        <dbReference type="EMBL" id="MDG2989485.1"/>
    </source>
</evidence>
<accession>A0ABT6EUC7</accession>